<feature type="non-terminal residue" evidence="2">
    <location>
        <position position="1"/>
    </location>
</feature>
<feature type="region of interest" description="Disordered" evidence="1">
    <location>
        <begin position="1"/>
        <end position="25"/>
    </location>
</feature>
<evidence type="ECO:0000256" key="1">
    <source>
        <dbReference type="SAM" id="MobiDB-lite"/>
    </source>
</evidence>
<organism evidence="2 3">
    <name type="scientific">Trifolium medium</name>
    <dbReference type="NCBI Taxonomy" id="97028"/>
    <lineage>
        <taxon>Eukaryota</taxon>
        <taxon>Viridiplantae</taxon>
        <taxon>Streptophyta</taxon>
        <taxon>Embryophyta</taxon>
        <taxon>Tracheophyta</taxon>
        <taxon>Spermatophyta</taxon>
        <taxon>Magnoliopsida</taxon>
        <taxon>eudicotyledons</taxon>
        <taxon>Gunneridae</taxon>
        <taxon>Pentapetalae</taxon>
        <taxon>rosids</taxon>
        <taxon>fabids</taxon>
        <taxon>Fabales</taxon>
        <taxon>Fabaceae</taxon>
        <taxon>Papilionoideae</taxon>
        <taxon>50 kb inversion clade</taxon>
        <taxon>NPAAA clade</taxon>
        <taxon>Hologalegina</taxon>
        <taxon>IRL clade</taxon>
        <taxon>Trifolieae</taxon>
        <taxon>Trifolium</taxon>
    </lineage>
</organism>
<proteinExistence type="predicted"/>
<dbReference type="Proteomes" id="UP000265520">
    <property type="component" value="Unassembled WGS sequence"/>
</dbReference>
<comment type="caution">
    <text evidence="2">The sequence shown here is derived from an EMBL/GenBank/DDBJ whole genome shotgun (WGS) entry which is preliminary data.</text>
</comment>
<dbReference type="AlphaFoldDB" id="A0A392W6Y8"/>
<evidence type="ECO:0000313" key="2">
    <source>
        <dbReference type="EMBL" id="MCI94685.1"/>
    </source>
</evidence>
<keyword evidence="3" id="KW-1185">Reference proteome</keyword>
<dbReference type="EMBL" id="LXQA011363523">
    <property type="protein sequence ID" value="MCI94685.1"/>
    <property type="molecule type" value="Genomic_DNA"/>
</dbReference>
<accession>A0A392W6Y8</accession>
<protein>
    <submittedName>
        <fullName evidence="2">Uncharacterized protein</fullName>
    </submittedName>
</protein>
<evidence type="ECO:0000313" key="3">
    <source>
        <dbReference type="Proteomes" id="UP000265520"/>
    </source>
</evidence>
<reference evidence="2 3" key="1">
    <citation type="journal article" date="2018" name="Front. Plant Sci.">
        <title>Red Clover (Trifolium pratense) and Zigzag Clover (T. medium) - A Picture of Genomic Similarities and Differences.</title>
        <authorList>
            <person name="Dluhosova J."/>
            <person name="Istvanek J."/>
            <person name="Nedelnik J."/>
            <person name="Repkova J."/>
        </authorList>
    </citation>
    <scope>NUCLEOTIDE SEQUENCE [LARGE SCALE GENOMIC DNA]</scope>
    <source>
        <strain evidence="3">cv. 10/8</strain>
        <tissue evidence="2">Leaf</tissue>
    </source>
</reference>
<name>A0A392W6Y8_9FABA</name>
<sequence length="25" mass="2779">SNPTEGLWPLRWSSDEGASGFERTV</sequence>